<evidence type="ECO:0000313" key="10">
    <source>
        <dbReference type="Proteomes" id="UP001275436"/>
    </source>
</evidence>
<dbReference type="CDD" id="cd07989">
    <property type="entry name" value="LPLAT_AGPAT-like"/>
    <property type="match status" value="1"/>
</dbReference>
<evidence type="ECO:0000256" key="7">
    <source>
        <dbReference type="RuleBase" id="RU361267"/>
    </source>
</evidence>
<name>A0ABQ5TGU0_9BACI</name>
<comment type="pathway">
    <text evidence="1">Lipid metabolism.</text>
</comment>
<evidence type="ECO:0000256" key="2">
    <source>
        <dbReference type="ARBA" id="ARBA00008655"/>
    </source>
</evidence>
<evidence type="ECO:0000256" key="1">
    <source>
        <dbReference type="ARBA" id="ARBA00005189"/>
    </source>
</evidence>
<comment type="similarity">
    <text evidence="2 7">Belongs to the 1-acyl-sn-glycerol-3-phosphate acyltransferase family.</text>
</comment>
<dbReference type="SMART" id="SM00563">
    <property type="entry name" value="PlsC"/>
    <property type="match status" value="1"/>
</dbReference>
<feature type="domain" description="Phospholipid/glycerol acyltransferase" evidence="8">
    <location>
        <begin position="73"/>
        <end position="187"/>
    </location>
</feature>
<dbReference type="EC" id="2.3.1.51" evidence="7"/>
<proteinExistence type="inferred from homology"/>
<keyword evidence="7" id="KW-1208">Phospholipid metabolism</keyword>
<keyword evidence="5 7" id="KW-0443">Lipid metabolism</keyword>
<evidence type="ECO:0000313" key="9">
    <source>
        <dbReference type="EMBL" id="GLO65332.1"/>
    </source>
</evidence>
<keyword evidence="6 7" id="KW-0012">Acyltransferase</keyword>
<dbReference type="InterPro" id="IPR002123">
    <property type="entry name" value="Plipid/glycerol_acylTrfase"/>
</dbReference>
<dbReference type="NCBIfam" id="TIGR00530">
    <property type="entry name" value="AGP_acyltrn"/>
    <property type="match status" value="1"/>
</dbReference>
<reference evidence="9 10" key="1">
    <citation type="submission" date="2023-02" db="EMBL/GenBank/DDBJ databases">
        <title>Oceanobacillus kimchii IFOP_LL358 isolated form Alexandrium catenella lab strain.</title>
        <authorList>
            <person name="Gajardo G."/>
            <person name="Ueki S."/>
            <person name="Maruyama F."/>
        </authorList>
    </citation>
    <scope>NUCLEOTIDE SEQUENCE [LARGE SCALE GENOMIC DNA]</scope>
    <source>
        <strain evidence="9 10">IFOP_LL358</strain>
    </source>
</reference>
<dbReference type="PANTHER" id="PTHR10434">
    <property type="entry name" value="1-ACYL-SN-GLYCEROL-3-PHOSPHATE ACYLTRANSFERASE"/>
    <property type="match status" value="1"/>
</dbReference>
<dbReference type="InterPro" id="IPR004552">
    <property type="entry name" value="AGP_acyltrans"/>
</dbReference>
<dbReference type="SUPFAM" id="SSF69593">
    <property type="entry name" value="Glycerol-3-phosphate (1)-acyltransferase"/>
    <property type="match status" value="1"/>
</dbReference>
<organism evidence="9 10">
    <name type="scientific">Oceanobacillus kimchii</name>
    <dbReference type="NCBI Taxonomy" id="746691"/>
    <lineage>
        <taxon>Bacteria</taxon>
        <taxon>Bacillati</taxon>
        <taxon>Bacillota</taxon>
        <taxon>Bacilli</taxon>
        <taxon>Bacillales</taxon>
        <taxon>Bacillaceae</taxon>
        <taxon>Oceanobacillus</taxon>
    </lineage>
</organism>
<dbReference type="GO" id="GO:0016746">
    <property type="term" value="F:acyltransferase activity"/>
    <property type="evidence" value="ECO:0007669"/>
    <property type="project" value="UniProtKB-KW"/>
</dbReference>
<evidence type="ECO:0000256" key="4">
    <source>
        <dbReference type="ARBA" id="ARBA00022679"/>
    </source>
</evidence>
<evidence type="ECO:0000256" key="6">
    <source>
        <dbReference type="ARBA" id="ARBA00023315"/>
    </source>
</evidence>
<sequence length="239" mass="26821">MMRTIGIYVYASLLVIGTIFKLQKVKNWAATGLALEKKDEIFATPKIVSQKVIAKTGTDVKVEGLQKVPSGPVLFVANHQGIFDILAFLGYLERPVGFIAKKEIKKIPIISTWMEFVHCVFIDRTDRRQSMKAIQQGIENLKNGNSMLIFPEGTRSKGREVNNFKAGSFRLATKSKVPIVPVSIDGTYQMLEEDGGRMKKSSIQIVIDDPIMPEQYEKMKSAEIASNVESIIRKRLNDK</sequence>
<evidence type="ECO:0000259" key="8">
    <source>
        <dbReference type="SMART" id="SM00563"/>
    </source>
</evidence>
<comment type="domain">
    <text evidence="7">The HXXXXD motif is essential for acyltransferase activity and may constitute the binding site for the phosphate moiety of the glycerol-3-phosphate.</text>
</comment>
<accession>A0ABQ5TGU0</accession>
<dbReference type="Proteomes" id="UP001275436">
    <property type="component" value="Unassembled WGS sequence"/>
</dbReference>
<dbReference type="EMBL" id="BSKO01000001">
    <property type="protein sequence ID" value="GLO65332.1"/>
    <property type="molecule type" value="Genomic_DNA"/>
</dbReference>
<evidence type="ECO:0000256" key="3">
    <source>
        <dbReference type="ARBA" id="ARBA00022516"/>
    </source>
</evidence>
<dbReference type="Pfam" id="PF01553">
    <property type="entry name" value="Acyltransferase"/>
    <property type="match status" value="1"/>
</dbReference>
<dbReference type="RefSeq" id="WP_317957843.1">
    <property type="nucleotide sequence ID" value="NZ_BSKO01000001.1"/>
</dbReference>
<keyword evidence="4 7" id="KW-0808">Transferase</keyword>
<evidence type="ECO:0000256" key="5">
    <source>
        <dbReference type="ARBA" id="ARBA00023098"/>
    </source>
</evidence>
<protein>
    <recommendedName>
        <fullName evidence="7">1-acyl-sn-glycerol-3-phosphate acyltransferase</fullName>
        <ecNumber evidence="7">2.3.1.51</ecNumber>
    </recommendedName>
</protein>
<keyword evidence="3 7" id="KW-0444">Lipid biosynthesis</keyword>
<comment type="caution">
    <text evidence="9">The sequence shown here is derived from an EMBL/GenBank/DDBJ whole genome shotgun (WGS) entry which is preliminary data.</text>
</comment>
<gene>
    <name evidence="9" type="primary">plsC</name>
    <name evidence="9" type="ORF">MACH08_11160</name>
</gene>
<dbReference type="PANTHER" id="PTHR10434:SF64">
    <property type="entry name" value="1-ACYL-SN-GLYCEROL-3-PHOSPHATE ACYLTRANSFERASE-RELATED"/>
    <property type="match status" value="1"/>
</dbReference>
<keyword evidence="7" id="KW-0594">Phospholipid biosynthesis</keyword>
<comment type="catalytic activity">
    <reaction evidence="7">
        <text>a 1-acyl-sn-glycero-3-phosphate + an acyl-CoA = a 1,2-diacyl-sn-glycero-3-phosphate + CoA</text>
        <dbReference type="Rhea" id="RHEA:19709"/>
        <dbReference type="ChEBI" id="CHEBI:57287"/>
        <dbReference type="ChEBI" id="CHEBI:57970"/>
        <dbReference type="ChEBI" id="CHEBI:58342"/>
        <dbReference type="ChEBI" id="CHEBI:58608"/>
        <dbReference type="EC" id="2.3.1.51"/>
    </reaction>
</comment>
<keyword evidence="10" id="KW-1185">Reference proteome</keyword>